<feature type="transmembrane region" description="Helical" evidence="1">
    <location>
        <begin position="79"/>
        <end position="99"/>
    </location>
</feature>
<keyword evidence="1" id="KW-0812">Transmembrane</keyword>
<feature type="transmembrane region" description="Helical" evidence="1">
    <location>
        <begin position="152"/>
        <end position="174"/>
    </location>
</feature>
<proteinExistence type="predicted"/>
<dbReference type="Gene3D" id="1.20.1070.10">
    <property type="entry name" value="Rhodopsin 7-helix transmembrane proteins"/>
    <property type="match status" value="1"/>
</dbReference>
<dbReference type="PANTHER" id="PTHR46955">
    <property type="entry name" value="PROTEIN CBG01349-RELATED"/>
    <property type="match status" value="1"/>
</dbReference>
<name>A0A914XGP9_9BILA</name>
<dbReference type="Pfam" id="PF10316">
    <property type="entry name" value="7TM_GPCR_Srbc"/>
    <property type="match status" value="1"/>
</dbReference>
<sequence length="206" mass="22302">MLDIAIAVDRVTAIQWPVAYKLRNRARYAALTLMVALCLAAFDVAFIWFTTEVQPNPGCPGGGCFMSDIYLNYSGYSDMSIDSVGLVITALLLISLILFKRRSGAAGNQDKTFKRANRTAVSVLLCSSITLLLPGALQGVGSTFGFSAIQKFGPSVAFGMVLNAAANPFIYGYGHTDIYRALRKLLNKNTIVEDIPRQIMSTTAQS</sequence>
<feature type="transmembrane region" description="Helical" evidence="1">
    <location>
        <begin position="120"/>
        <end position="140"/>
    </location>
</feature>
<feature type="transmembrane region" description="Helical" evidence="1">
    <location>
        <begin position="28"/>
        <end position="49"/>
    </location>
</feature>
<evidence type="ECO:0000256" key="1">
    <source>
        <dbReference type="SAM" id="Phobius"/>
    </source>
</evidence>
<protein>
    <submittedName>
        <fullName evidence="3">G-protein coupled receptors family 1 profile domain-containing protein</fullName>
    </submittedName>
</protein>
<dbReference type="WBParaSite" id="PSAMB.scaffold852size40144.g9271.t1">
    <property type="protein sequence ID" value="PSAMB.scaffold852size40144.g9271.t1"/>
    <property type="gene ID" value="PSAMB.scaffold852size40144.g9271"/>
</dbReference>
<dbReference type="InterPro" id="IPR052322">
    <property type="entry name" value="Mito_rRNA_Mtase_NSUN4"/>
</dbReference>
<dbReference type="AlphaFoldDB" id="A0A914XGP9"/>
<dbReference type="Proteomes" id="UP000887566">
    <property type="component" value="Unplaced"/>
</dbReference>
<dbReference type="InterPro" id="IPR019420">
    <property type="entry name" value="7TM_GPCR_serpentine_rcpt_Srbc"/>
</dbReference>
<evidence type="ECO:0000313" key="3">
    <source>
        <dbReference type="WBParaSite" id="PSAMB.scaffold852size40144.g9271.t1"/>
    </source>
</evidence>
<evidence type="ECO:0000313" key="2">
    <source>
        <dbReference type="Proteomes" id="UP000887566"/>
    </source>
</evidence>
<organism evidence="2 3">
    <name type="scientific">Plectus sambesii</name>
    <dbReference type="NCBI Taxonomy" id="2011161"/>
    <lineage>
        <taxon>Eukaryota</taxon>
        <taxon>Metazoa</taxon>
        <taxon>Ecdysozoa</taxon>
        <taxon>Nematoda</taxon>
        <taxon>Chromadorea</taxon>
        <taxon>Plectida</taxon>
        <taxon>Plectina</taxon>
        <taxon>Plectoidea</taxon>
        <taxon>Plectidae</taxon>
        <taxon>Plectus</taxon>
    </lineage>
</organism>
<keyword evidence="2" id="KW-1185">Reference proteome</keyword>
<keyword evidence="1" id="KW-1133">Transmembrane helix</keyword>
<dbReference type="PANTHER" id="PTHR46955:SF3">
    <property type="entry name" value="G_PROTEIN_RECEP_F1_2 DOMAIN-CONTAINING PROTEIN"/>
    <property type="match status" value="1"/>
</dbReference>
<keyword evidence="1" id="KW-0472">Membrane</keyword>
<reference evidence="3" key="1">
    <citation type="submission" date="2022-11" db="UniProtKB">
        <authorList>
            <consortium name="WormBaseParasite"/>
        </authorList>
    </citation>
    <scope>IDENTIFICATION</scope>
</reference>
<dbReference type="SUPFAM" id="SSF81321">
    <property type="entry name" value="Family A G protein-coupled receptor-like"/>
    <property type="match status" value="1"/>
</dbReference>
<accession>A0A914XGP9</accession>